<dbReference type="Proteomes" id="UP000187735">
    <property type="component" value="Chromosome"/>
</dbReference>
<organism evidence="2 3">
    <name type="scientific">Fuerstiella marisgermanici</name>
    <dbReference type="NCBI Taxonomy" id="1891926"/>
    <lineage>
        <taxon>Bacteria</taxon>
        <taxon>Pseudomonadati</taxon>
        <taxon>Planctomycetota</taxon>
        <taxon>Planctomycetia</taxon>
        <taxon>Planctomycetales</taxon>
        <taxon>Planctomycetaceae</taxon>
        <taxon>Fuerstiella</taxon>
    </lineage>
</organism>
<dbReference type="AlphaFoldDB" id="A0A1P8WL65"/>
<dbReference type="SUPFAM" id="SSF88713">
    <property type="entry name" value="Glycoside hydrolase/deacetylase"/>
    <property type="match status" value="1"/>
</dbReference>
<proteinExistence type="predicted"/>
<evidence type="ECO:0000259" key="1">
    <source>
        <dbReference type="Pfam" id="PF01522"/>
    </source>
</evidence>
<evidence type="ECO:0000313" key="2">
    <source>
        <dbReference type="EMBL" id="APZ94796.1"/>
    </source>
</evidence>
<dbReference type="InterPro" id="IPR011330">
    <property type="entry name" value="Glyco_hydro/deAcase_b/a-brl"/>
</dbReference>
<reference evidence="2 3" key="1">
    <citation type="journal article" date="2016" name="Front. Microbiol.">
        <title>Fuerstia marisgermanicae gen. nov., sp. nov., an Unusual Member of the Phylum Planctomycetes from the German Wadden Sea.</title>
        <authorList>
            <person name="Kohn T."/>
            <person name="Heuer A."/>
            <person name="Jogler M."/>
            <person name="Vollmers J."/>
            <person name="Boedeker C."/>
            <person name="Bunk B."/>
            <person name="Rast P."/>
            <person name="Borchert D."/>
            <person name="Glockner I."/>
            <person name="Freese H.M."/>
            <person name="Klenk H.P."/>
            <person name="Overmann J."/>
            <person name="Kaster A.K."/>
            <person name="Rohde M."/>
            <person name="Wiegand S."/>
            <person name="Jogler C."/>
        </authorList>
    </citation>
    <scope>NUCLEOTIDE SEQUENCE [LARGE SCALE GENOMIC DNA]</scope>
    <source>
        <strain evidence="2 3">NH11</strain>
    </source>
</reference>
<evidence type="ECO:0000313" key="3">
    <source>
        <dbReference type="Proteomes" id="UP000187735"/>
    </source>
</evidence>
<accession>A0A1P8WL65</accession>
<sequence>MSISTPINRRQSLSLLAGAASAMLPRRICAAGTDSEQAQIAITLDLEMSRNFPRWEDTKWDYEKGNLDDATKAYTVEACRRVKQNGGVIHCFCVGQVLEHEDVTWLSNIAKDGHPIGNHTYDHVNILAEKSGAIQFKFKRAPWLISGKKPGDVIRENIQLTTKALKQRIGVDNRGFRTPGGFHNGLAEREDLQKMLLECGFRWCSAKYPQHANTKPGQQPTEDVYRRIVEAHASAQPFVYPSGLIEVPMSPISDIGAFRSGRWKLDWFLESIRRVFAWTVEHKAVFDFLAHPSCLVAIDPKFRAIDLLCELVAESKGRARIADLDMIAATVAKFQ</sequence>
<dbReference type="KEGG" id="fmr:Fuma_04435"/>
<dbReference type="Gene3D" id="3.20.20.370">
    <property type="entry name" value="Glycoside hydrolase/deacetylase"/>
    <property type="match status" value="1"/>
</dbReference>
<dbReference type="RefSeq" id="WP_077026054.1">
    <property type="nucleotide sequence ID" value="NZ_CP017641.1"/>
</dbReference>
<feature type="domain" description="NodB homology" evidence="1">
    <location>
        <begin position="68"/>
        <end position="187"/>
    </location>
</feature>
<dbReference type="InterPro" id="IPR002509">
    <property type="entry name" value="NODB_dom"/>
</dbReference>
<dbReference type="GO" id="GO:0016810">
    <property type="term" value="F:hydrolase activity, acting on carbon-nitrogen (but not peptide) bonds"/>
    <property type="evidence" value="ECO:0007669"/>
    <property type="project" value="InterPro"/>
</dbReference>
<dbReference type="Pfam" id="PF01522">
    <property type="entry name" value="Polysacc_deac_1"/>
    <property type="match status" value="1"/>
</dbReference>
<gene>
    <name evidence="2" type="ORF">Fuma_04435</name>
</gene>
<keyword evidence="3" id="KW-1185">Reference proteome</keyword>
<protein>
    <submittedName>
        <fullName evidence="2">Polysaccharide deacetylase</fullName>
    </submittedName>
</protein>
<dbReference type="GO" id="GO:0005975">
    <property type="term" value="P:carbohydrate metabolic process"/>
    <property type="evidence" value="ECO:0007669"/>
    <property type="project" value="InterPro"/>
</dbReference>
<dbReference type="STRING" id="1891926.Fuma_04435"/>
<dbReference type="EMBL" id="CP017641">
    <property type="protein sequence ID" value="APZ94796.1"/>
    <property type="molecule type" value="Genomic_DNA"/>
</dbReference>
<name>A0A1P8WL65_9PLAN</name>
<dbReference type="OrthoDB" id="9806342at2"/>